<dbReference type="EMBL" id="JAINUG010000071">
    <property type="protein sequence ID" value="KAJ8401310.1"/>
    <property type="molecule type" value="Genomic_DNA"/>
</dbReference>
<sequence>MGTASGGEKGGIAAENFRSPGATRPKAAICRGEAVTLIESDVNERRVQRSPQPSGSVCARAGCSGASCLRCRQSRLGPGGKPKLRSGTGNPRSLCVGLAGAEREGSAHLIAVFLSLDGLR</sequence>
<dbReference type="Proteomes" id="UP001221898">
    <property type="component" value="Unassembled WGS sequence"/>
</dbReference>
<feature type="compositionally biased region" description="Gly residues" evidence="1">
    <location>
        <begin position="1"/>
        <end position="10"/>
    </location>
</feature>
<gene>
    <name evidence="2" type="ORF">AAFF_G00385410</name>
</gene>
<proteinExistence type="predicted"/>
<name>A0AAD7WLP0_9TELE</name>
<keyword evidence="3" id="KW-1185">Reference proteome</keyword>
<accession>A0AAD7WLP0</accession>
<protein>
    <submittedName>
        <fullName evidence="2">Uncharacterized protein</fullName>
    </submittedName>
</protein>
<feature type="region of interest" description="Disordered" evidence="1">
    <location>
        <begin position="1"/>
        <end position="25"/>
    </location>
</feature>
<reference evidence="2" key="1">
    <citation type="journal article" date="2023" name="Science">
        <title>Genome structures resolve the early diversification of teleost fishes.</title>
        <authorList>
            <person name="Parey E."/>
            <person name="Louis A."/>
            <person name="Montfort J."/>
            <person name="Bouchez O."/>
            <person name="Roques C."/>
            <person name="Iampietro C."/>
            <person name="Lluch J."/>
            <person name="Castinel A."/>
            <person name="Donnadieu C."/>
            <person name="Desvignes T."/>
            <person name="Floi Bucao C."/>
            <person name="Jouanno E."/>
            <person name="Wen M."/>
            <person name="Mejri S."/>
            <person name="Dirks R."/>
            <person name="Jansen H."/>
            <person name="Henkel C."/>
            <person name="Chen W.J."/>
            <person name="Zahm M."/>
            <person name="Cabau C."/>
            <person name="Klopp C."/>
            <person name="Thompson A.W."/>
            <person name="Robinson-Rechavi M."/>
            <person name="Braasch I."/>
            <person name="Lecointre G."/>
            <person name="Bobe J."/>
            <person name="Postlethwait J.H."/>
            <person name="Berthelot C."/>
            <person name="Roest Crollius H."/>
            <person name="Guiguen Y."/>
        </authorList>
    </citation>
    <scope>NUCLEOTIDE SEQUENCE</scope>
    <source>
        <strain evidence="2">NC1722</strain>
    </source>
</reference>
<evidence type="ECO:0000256" key="1">
    <source>
        <dbReference type="SAM" id="MobiDB-lite"/>
    </source>
</evidence>
<evidence type="ECO:0000313" key="3">
    <source>
        <dbReference type="Proteomes" id="UP001221898"/>
    </source>
</evidence>
<evidence type="ECO:0000313" key="2">
    <source>
        <dbReference type="EMBL" id="KAJ8401310.1"/>
    </source>
</evidence>
<comment type="caution">
    <text evidence="2">The sequence shown here is derived from an EMBL/GenBank/DDBJ whole genome shotgun (WGS) entry which is preliminary data.</text>
</comment>
<organism evidence="2 3">
    <name type="scientific">Aldrovandia affinis</name>
    <dbReference type="NCBI Taxonomy" id="143900"/>
    <lineage>
        <taxon>Eukaryota</taxon>
        <taxon>Metazoa</taxon>
        <taxon>Chordata</taxon>
        <taxon>Craniata</taxon>
        <taxon>Vertebrata</taxon>
        <taxon>Euteleostomi</taxon>
        <taxon>Actinopterygii</taxon>
        <taxon>Neopterygii</taxon>
        <taxon>Teleostei</taxon>
        <taxon>Notacanthiformes</taxon>
        <taxon>Halosauridae</taxon>
        <taxon>Aldrovandia</taxon>
    </lineage>
</organism>
<dbReference type="AlphaFoldDB" id="A0AAD7WLP0"/>